<accession>A0A532V0A0</accession>
<dbReference type="GO" id="GO:0016075">
    <property type="term" value="P:rRNA catabolic process"/>
    <property type="evidence" value="ECO:0007669"/>
    <property type="project" value="TreeGrafter"/>
</dbReference>
<protein>
    <submittedName>
        <fullName evidence="2">Nucleic acid-binding protein</fullName>
    </submittedName>
</protein>
<feature type="domain" description="PIN" evidence="1">
    <location>
        <begin position="4"/>
        <end position="129"/>
    </location>
</feature>
<name>A0A532V0A0_UNCT6</name>
<dbReference type="GO" id="GO:0004521">
    <property type="term" value="F:RNA endonuclease activity"/>
    <property type="evidence" value="ECO:0007669"/>
    <property type="project" value="InterPro"/>
</dbReference>
<evidence type="ECO:0000313" key="3">
    <source>
        <dbReference type="Proteomes" id="UP000317778"/>
    </source>
</evidence>
<dbReference type="EMBL" id="NJBO01000017">
    <property type="protein sequence ID" value="TKJ40572.1"/>
    <property type="molecule type" value="Genomic_DNA"/>
</dbReference>
<dbReference type="Gene3D" id="3.40.50.1010">
    <property type="entry name" value="5'-nuclease"/>
    <property type="match status" value="1"/>
</dbReference>
<gene>
    <name evidence="2" type="ORF">CEE36_09290</name>
</gene>
<proteinExistence type="predicted"/>
<dbReference type="InterPro" id="IPR039018">
    <property type="entry name" value="VapC20-like"/>
</dbReference>
<dbReference type="Pfam" id="PF01850">
    <property type="entry name" value="PIN"/>
    <property type="match status" value="1"/>
</dbReference>
<dbReference type="PANTHER" id="PTHR42188:SF1">
    <property type="entry name" value="23S RRNA-SPECIFIC ENDONUCLEASE VAPC20"/>
    <property type="match status" value="1"/>
</dbReference>
<comment type="caution">
    <text evidence="2">The sequence shown here is derived from an EMBL/GenBank/DDBJ whole genome shotgun (WGS) entry which is preliminary data.</text>
</comment>
<evidence type="ECO:0000259" key="1">
    <source>
        <dbReference type="Pfam" id="PF01850"/>
    </source>
</evidence>
<reference evidence="2 3" key="1">
    <citation type="submission" date="2017-06" db="EMBL/GenBank/DDBJ databases">
        <title>Novel microbial phyla capable of carbon fixation and sulfur reduction in deep-sea sediments.</title>
        <authorList>
            <person name="Huang J."/>
            <person name="Baker B."/>
            <person name="Wang Y."/>
        </authorList>
    </citation>
    <scope>NUCLEOTIDE SEQUENCE [LARGE SCALE GENOMIC DNA]</scope>
    <source>
        <strain evidence="2">B3_TA06</strain>
    </source>
</reference>
<dbReference type="SUPFAM" id="SSF88723">
    <property type="entry name" value="PIN domain-like"/>
    <property type="match status" value="1"/>
</dbReference>
<dbReference type="Proteomes" id="UP000317778">
    <property type="component" value="Unassembled WGS sequence"/>
</dbReference>
<sequence>MKIVFVDACYWIAIVNPKDSLRKTALKAKESLGGKVRKITTDEILVEFLNFLSDRGYYLRNAAVKMVRAIIADPNVKVLPQSRNSFERGLKLYEERMDKSYSLTDCISINTMKAESMTEVLSHDKHFEQEGFAFSHGQGYGGTGQSQSVLFHPLFYSPPSRGR</sequence>
<evidence type="ECO:0000313" key="2">
    <source>
        <dbReference type="EMBL" id="TKJ40572.1"/>
    </source>
</evidence>
<dbReference type="AlphaFoldDB" id="A0A532V0A0"/>
<organism evidence="2 3">
    <name type="scientific">candidate division TA06 bacterium B3_TA06</name>
    <dbReference type="NCBI Taxonomy" id="2012487"/>
    <lineage>
        <taxon>Bacteria</taxon>
        <taxon>Bacteria division TA06</taxon>
    </lineage>
</organism>
<dbReference type="InterPro" id="IPR029060">
    <property type="entry name" value="PIN-like_dom_sf"/>
</dbReference>
<dbReference type="InterPro" id="IPR002716">
    <property type="entry name" value="PIN_dom"/>
</dbReference>
<dbReference type="PANTHER" id="PTHR42188">
    <property type="entry name" value="23S RRNA-SPECIFIC ENDONUCLEASE VAPC20"/>
    <property type="match status" value="1"/>
</dbReference>